<accession>A0A3N0ZAF4</accession>
<organism evidence="1 2">
    <name type="scientific">Anabarilius grahami</name>
    <name type="common">Kanglang fish</name>
    <name type="synonym">Barilius grahami</name>
    <dbReference type="NCBI Taxonomy" id="495550"/>
    <lineage>
        <taxon>Eukaryota</taxon>
        <taxon>Metazoa</taxon>
        <taxon>Chordata</taxon>
        <taxon>Craniata</taxon>
        <taxon>Vertebrata</taxon>
        <taxon>Euteleostomi</taxon>
        <taxon>Actinopterygii</taxon>
        <taxon>Neopterygii</taxon>
        <taxon>Teleostei</taxon>
        <taxon>Ostariophysi</taxon>
        <taxon>Cypriniformes</taxon>
        <taxon>Xenocyprididae</taxon>
        <taxon>Xenocypridinae</taxon>
        <taxon>Xenocypridinae incertae sedis</taxon>
        <taxon>Anabarilius</taxon>
    </lineage>
</organism>
<name>A0A3N0ZAF4_ANAGA</name>
<dbReference type="EMBL" id="RJVU01000282">
    <property type="protein sequence ID" value="ROL55417.1"/>
    <property type="molecule type" value="Genomic_DNA"/>
</dbReference>
<evidence type="ECO:0000313" key="1">
    <source>
        <dbReference type="EMBL" id="ROL55417.1"/>
    </source>
</evidence>
<protein>
    <submittedName>
        <fullName evidence="1">Uncharacterized protein</fullName>
    </submittedName>
</protein>
<evidence type="ECO:0000313" key="2">
    <source>
        <dbReference type="Proteomes" id="UP000281406"/>
    </source>
</evidence>
<dbReference type="AlphaFoldDB" id="A0A3N0ZAF4"/>
<dbReference type="Proteomes" id="UP000281406">
    <property type="component" value="Unassembled WGS sequence"/>
</dbReference>
<gene>
    <name evidence="1" type="ORF">DPX16_20793</name>
</gene>
<reference evidence="1 2" key="1">
    <citation type="submission" date="2018-10" db="EMBL/GenBank/DDBJ databases">
        <title>Genome assembly for a Yunnan-Guizhou Plateau 3E fish, Anabarilius grahami (Regan), and its evolutionary and genetic applications.</title>
        <authorList>
            <person name="Jiang W."/>
        </authorList>
    </citation>
    <scope>NUCLEOTIDE SEQUENCE [LARGE SCALE GENOMIC DNA]</scope>
    <source>
        <strain evidence="1">AG-KIZ</strain>
        <tissue evidence="1">Muscle</tissue>
    </source>
</reference>
<keyword evidence="2" id="KW-1185">Reference proteome</keyword>
<sequence length="250" mass="27406">MSSYSFEEKHGKWHLKLHVVFFLLKNTKLPVPFCIKAGAVACLTSHCSGTGGKLGLVRWLQSSLKVSAPQNSLVTRLQTPNKQRHSDRGAESDTTHILLEQSVVSPACELDFGAGCGGNVDVHPLCGRQGQRHGGSRCLVAEIINKSDQSRGALTGFSEAAVRVAMSFTRWIVSQQDTWPTSSNNECVLVIGLDACSWLGAISWAPVENRVWRLACSKKHEVERASRNGKMIEWREVEEGPAVCRVVSPQ</sequence>
<proteinExistence type="predicted"/>
<comment type="caution">
    <text evidence="1">The sequence shown here is derived from an EMBL/GenBank/DDBJ whole genome shotgun (WGS) entry which is preliminary data.</text>
</comment>